<feature type="compositionally biased region" description="Acidic residues" evidence="2">
    <location>
        <begin position="283"/>
        <end position="295"/>
    </location>
</feature>
<name>A0A1L9SS51_9EURO</name>
<dbReference type="SUPFAM" id="SSF52799">
    <property type="entry name" value="(Phosphotyrosine protein) phosphatases II"/>
    <property type="match status" value="1"/>
</dbReference>
<accession>A0A1L9SS51</accession>
<sequence length="310" mass="35013">MDTPARHYVPTQEYTKRAPSQPRIPVALQPPSSSGPGDFQSHDYSEGDFIPPGFFERVDSHNFTQRPDPPEWVYEMRRYAQPILSFLYLGPHSCVKDLDYLKNEGFTLLLGIRNRVSAQRHLLSGANAAAELDIEADCIDVGDNQELISAFPRAIRRINDHLASFNNTSGTELSMVPKRKILVFCESGNERSATVVIVYLMVMLNLNMSEAISMVQHCRFCTSIEDPIRQILASFESILQAKRDVERTRRTSGTLASNALSPTTSKKRNLFDRSHNTMQRGDDDGDDDDSMDEADAFMIDRMAMAPFQDR</sequence>
<dbReference type="Gene3D" id="3.90.190.10">
    <property type="entry name" value="Protein tyrosine phosphatase superfamily"/>
    <property type="match status" value="1"/>
</dbReference>
<evidence type="ECO:0000256" key="1">
    <source>
        <dbReference type="ARBA" id="ARBA00009649"/>
    </source>
</evidence>
<evidence type="ECO:0000256" key="2">
    <source>
        <dbReference type="SAM" id="MobiDB-lite"/>
    </source>
</evidence>
<feature type="region of interest" description="Disordered" evidence="2">
    <location>
        <begin position="266"/>
        <end position="295"/>
    </location>
</feature>
<dbReference type="GO" id="GO:0070372">
    <property type="term" value="P:regulation of ERK1 and ERK2 cascade"/>
    <property type="evidence" value="ECO:0007669"/>
    <property type="project" value="TreeGrafter"/>
</dbReference>
<dbReference type="InterPro" id="IPR020422">
    <property type="entry name" value="TYR_PHOSPHATASE_DUAL_dom"/>
</dbReference>
<proteinExistence type="inferred from homology"/>
<reference evidence="5" key="1">
    <citation type="journal article" date="2017" name="Genome Biol.">
        <title>Comparative genomics reveals high biological diversity and specific adaptations in the industrially and medically important fungal genus Aspergillus.</title>
        <authorList>
            <person name="de Vries R.P."/>
            <person name="Riley R."/>
            <person name="Wiebenga A."/>
            <person name="Aguilar-Osorio G."/>
            <person name="Amillis S."/>
            <person name="Uchima C.A."/>
            <person name="Anderluh G."/>
            <person name="Asadollahi M."/>
            <person name="Askin M."/>
            <person name="Barry K."/>
            <person name="Battaglia E."/>
            <person name="Bayram O."/>
            <person name="Benocci T."/>
            <person name="Braus-Stromeyer S.A."/>
            <person name="Caldana C."/>
            <person name="Canovas D."/>
            <person name="Cerqueira G.C."/>
            <person name="Chen F."/>
            <person name="Chen W."/>
            <person name="Choi C."/>
            <person name="Clum A."/>
            <person name="Dos Santos R.A."/>
            <person name="Damasio A.R."/>
            <person name="Diallinas G."/>
            <person name="Emri T."/>
            <person name="Fekete E."/>
            <person name="Flipphi M."/>
            <person name="Freyberg S."/>
            <person name="Gallo A."/>
            <person name="Gournas C."/>
            <person name="Habgood R."/>
            <person name="Hainaut M."/>
            <person name="Harispe M.L."/>
            <person name="Henrissat B."/>
            <person name="Hilden K.S."/>
            <person name="Hope R."/>
            <person name="Hossain A."/>
            <person name="Karabika E."/>
            <person name="Karaffa L."/>
            <person name="Karanyi Z."/>
            <person name="Krasevec N."/>
            <person name="Kuo A."/>
            <person name="Kusch H."/>
            <person name="LaButti K."/>
            <person name="Lagendijk E.L."/>
            <person name="Lapidus A."/>
            <person name="Levasseur A."/>
            <person name="Lindquist E."/>
            <person name="Lipzen A."/>
            <person name="Logrieco A.F."/>
            <person name="MacCabe A."/>
            <person name="Maekelae M.R."/>
            <person name="Malavazi I."/>
            <person name="Melin P."/>
            <person name="Meyer V."/>
            <person name="Mielnichuk N."/>
            <person name="Miskei M."/>
            <person name="Molnar A.P."/>
            <person name="Mule G."/>
            <person name="Ngan C.Y."/>
            <person name="Orejas M."/>
            <person name="Orosz E."/>
            <person name="Ouedraogo J.P."/>
            <person name="Overkamp K.M."/>
            <person name="Park H.-S."/>
            <person name="Perrone G."/>
            <person name="Piumi F."/>
            <person name="Punt P.J."/>
            <person name="Ram A.F."/>
            <person name="Ramon A."/>
            <person name="Rauscher S."/>
            <person name="Record E."/>
            <person name="Riano-Pachon D.M."/>
            <person name="Robert V."/>
            <person name="Roehrig J."/>
            <person name="Ruller R."/>
            <person name="Salamov A."/>
            <person name="Salih N.S."/>
            <person name="Samson R.A."/>
            <person name="Sandor E."/>
            <person name="Sanguinetti M."/>
            <person name="Schuetze T."/>
            <person name="Sepcic K."/>
            <person name="Shelest E."/>
            <person name="Sherlock G."/>
            <person name="Sophianopoulou V."/>
            <person name="Squina F.M."/>
            <person name="Sun H."/>
            <person name="Susca A."/>
            <person name="Todd R.B."/>
            <person name="Tsang A."/>
            <person name="Unkles S.E."/>
            <person name="van de Wiele N."/>
            <person name="van Rossen-Uffink D."/>
            <person name="Oliveira J.V."/>
            <person name="Vesth T.C."/>
            <person name="Visser J."/>
            <person name="Yu J.-H."/>
            <person name="Zhou M."/>
            <person name="Andersen M.R."/>
            <person name="Archer D.B."/>
            <person name="Baker S.E."/>
            <person name="Benoit I."/>
            <person name="Brakhage A.A."/>
            <person name="Braus G.H."/>
            <person name="Fischer R."/>
            <person name="Frisvad J.C."/>
            <person name="Goldman G.H."/>
            <person name="Houbraken J."/>
            <person name="Oakley B."/>
            <person name="Pocsi I."/>
            <person name="Scazzocchio C."/>
            <person name="Seiboth B."/>
            <person name="vanKuyk P.A."/>
            <person name="Wortman J."/>
            <person name="Dyer P.S."/>
            <person name="Grigoriev I.V."/>
        </authorList>
    </citation>
    <scope>NUCLEOTIDE SEQUENCE [LARGE SCALE GENOMIC DNA]</scope>
    <source>
        <strain evidence="5">CBS 506.65</strain>
    </source>
</reference>
<dbReference type="InterPro" id="IPR000387">
    <property type="entry name" value="Tyr_Pase_dom"/>
</dbReference>
<dbReference type="InterPro" id="IPR000340">
    <property type="entry name" value="Dual-sp_phosphatase_cat-dom"/>
</dbReference>
<dbReference type="RefSeq" id="XP_022584427.1">
    <property type="nucleotide sequence ID" value="XM_022724540.1"/>
</dbReference>
<dbReference type="InterPro" id="IPR052449">
    <property type="entry name" value="STYX-Interacting_Phosphatase"/>
</dbReference>
<dbReference type="SMART" id="SM00195">
    <property type="entry name" value="DSPc"/>
    <property type="match status" value="1"/>
</dbReference>
<gene>
    <name evidence="4" type="ORF">ASPZODRAFT_139262</name>
</gene>
<dbReference type="PANTHER" id="PTHR46588:SF1">
    <property type="entry name" value="SERINE_THREONINE_TYROSINE-INTERACTING PROTEIN"/>
    <property type="match status" value="1"/>
</dbReference>
<comment type="similarity">
    <text evidence="1">Belongs to the protein-tyrosine phosphatase family. Non-receptor class subfamily.</text>
</comment>
<dbReference type="GO" id="GO:0140096">
    <property type="term" value="F:catalytic activity, acting on a protein"/>
    <property type="evidence" value="ECO:0007669"/>
    <property type="project" value="UniProtKB-ARBA"/>
</dbReference>
<dbReference type="GeneID" id="34611005"/>
<dbReference type="Pfam" id="PF00782">
    <property type="entry name" value="DSPc"/>
    <property type="match status" value="1"/>
</dbReference>
<dbReference type="EMBL" id="KV878337">
    <property type="protein sequence ID" value="OJJ49917.1"/>
    <property type="molecule type" value="Genomic_DNA"/>
</dbReference>
<protein>
    <recommendedName>
        <fullName evidence="3">Tyrosine specific protein phosphatases domain-containing protein</fullName>
    </recommendedName>
</protein>
<organism evidence="4 5">
    <name type="scientific">Penicilliopsis zonata CBS 506.65</name>
    <dbReference type="NCBI Taxonomy" id="1073090"/>
    <lineage>
        <taxon>Eukaryota</taxon>
        <taxon>Fungi</taxon>
        <taxon>Dikarya</taxon>
        <taxon>Ascomycota</taxon>
        <taxon>Pezizomycotina</taxon>
        <taxon>Eurotiomycetes</taxon>
        <taxon>Eurotiomycetidae</taxon>
        <taxon>Eurotiales</taxon>
        <taxon>Aspergillaceae</taxon>
        <taxon>Penicilliopsis</taxon>
    </lineage>
</organism>
<evidence type="ECO:0000313" key="5">
    <source>
        <dbReference type="Proteomes" id="UP000184188"/>
    </source>
</evidence>
<dbReference type="PROSITE" id="PS50056">
    <property type="entry name" value="TYR_PHOSPHATASE_2"/>
    <property type="match status" value="1"/>
</dbReference>
<dbReference type="GO" id="GO:1990444">
    <property type="term" value="F:F-box domain binding"/>
    <property type="evidence" value="ECO:0007669"/>
    <property type="project" value="TreeGrafter"/>
</dbReference>
<feature type="domain" description="Tyrosine specific protein phosphatases" evidence="3">
    <location>
        <begin position="149"/>
        <end position="219"/>
    </location>
</feature>
<dbReference type="GO" id="GO:0005654">
    <property type="term" value="C:nucleoplasm"/>
    <property type="evidence" value="ECO:0007669"/>
    <property type="project" value="TreeGrafter"/>
</dbReference>
<feature type="region of interest" description="Disordered" evidence="2">
    <location>
        <begin position="1"/>
        <end position="43"/>
    </location>
</feature>
<dbReference type="Proteomes" id="UP000184188">
    <property type="component" value="Unassembled WGS sequence"/>
</dbReference>
<dbReference type="GO" id="GO:0062026">
    <property type="term" value="P:negative regulation of SCF-dependent proteasomal ubiquitin-dependent catabolic process"/>
    <property type="evidence" value="ECO:0007669"/>
    <property type="project" value="TreeGrafter"/>
</dbReference>
<dbReference type="CDD" id="cd14498">
    <property type="entry name" value="DSP"/>
    <property type="match status" value="1"/>
</dbReference>
<dbReference type="AlphaFoldDB" id="A0A1L9SS51"/>
<keyword evidence="5" id="KW-1185">Reference proteome</keyword>
<dbReference type="STRING" id="1073090.A0A1L9SS51"/>
<evidence type="ECO:0000313" key="4">
    <source>
        <dbReference type="EMBL" id="OJJ49917.1"/>
    </source>
</evidence>
<dbReference type="InterPro" id="IPR029021">
    <property type="entry name" value="Prot-tyrosine_phosphatase-like"/>
</dbReference>
<evidence type="ECO:0000259" key="3">
    <source>
        <dbReference type="PROSITE" id="PS50056"/>
    </source>
</evidence>
<dbReference type="PANTHER" id="PTHR46588">
    <property type="entry name" value="SERINE/THREONINE/TYROSINE-INTERACTING PROTEIN"/>
    <property type="match status" value="1"/>
</dbReference>
<dbReference type="GO" id="GO:0005737">
    <property type="term" value="C:cytoplasm"/>
    <property type="evidence" value="ECO:0007669"/>
    <property type="project" value="TreeGrafter"/>
</dbReference>
<dbReference type="VEuPathDB" id="FungiDB:ASPZODRAFT_139262"/>
<dbReference type="OrthoDB" id="10252009at2759"/>